<dbReference type="InterPro" id="IPR004902">
    <property type="entry name" value="Rhabdo_ncap_2"/>
</dbReference>
<evidence type="ECO:0000313" key="3">
    <source>
        <dbReference type="Proteomes" id="UP001151760"/>
    </source>
</evidence>
<name>A0ABQ5AHS2_9ASTR</name>
<comment type="caution">
    <text evidence="2">The sequence shown here is derived from an EMBL/GenBank/DDBJ whole genome shotgun (WGS) entry which is preliminary data.</text>
</comment>
<comment type="subcellular location">
    <subcellularLocation>
        <location evidence="1">Virion</location>
    </subcellularLocation>
</comment>
<sequence>MDAIITLFTKLVKSKEGHDLQMWRFGRIFDSQFLSVLQIKRCDIFTLVLAYILKKKDLIGNKGALEITQLKRANAINKKDASAIALRSIAIIQGNEALSHYP</sequence>
<evidence type="ECO:0000313" key="2">
    <source>
        <dbReference type="EMBL" id="GJT02225.1"/>
    </source>
</evidence>
<accession>A0ABQ5AHS2</accession>
<gene>
    <name evidence="2" type="ORF">Tco_0823394</name>
</gene>
<dbReference type="EMBL" id="BQNB010012332">
    <property type="protein sequence ID" value="GJT02225.1"/>
    <property type="molecule type" value="Genomic_DNA"/>
</dbReference>
<keyword evidence="2" id="KW-0946">Virion</keyword>
<dbReference type="Pfam" id="PF03216">
    <property type="entry name" value="Rhabdo_ncap_2"/>
    <property type="match status" value="1"/>
</dbReference>
<protein>
    <submittedName>
        <fullName evidence="2">Coat protein</fullName>
    </submittedName>
</protein>
<reference evidence="2" key="2">
    <citation type="submission" date="2022-01" db="EMBL/GenBank/DDBJ databases">
        <authorList>
            <person name="Yamashiro T."/>
            <person name="Shiraishi A."/>
            <person name="Satake H."/>
            <person name="Nakayama K."/>
        </authorList>
    </citation>
    <scope>NUCLEOTIDE SEQUENCE</scope>
</reference>
<dbReference type="Proteomes" id="UP001151760">
    <property type="component" value="Unassembled WGS sequence"/>
</dbReference>
<reference evidence="2" key="1">
    <citation type="journal article" date="2022" name="Int. J. Mol. Sci.">
        <title>Draft Genome of Tanacetum Coccineum: Genomic Comparison of Closely Related Tanacetum-Family Plants.</title>
        <authorList>
            <person name="Yamashiro T."/>
            <person name="Shiraishi A."/>
            <person name="Nakayama K."/>
            <person name="Satake H."/>
        </authorList>
    </citation>
    <scope>NUCLEOTIDE SEQUENCE</scope>
</reference>
<keyword evidence="3" id="KW-1185">Reference proteome</keyword>
<evidence type="ECO:0000256" key="1">
    <source>
        <dbReference type="ARBA" id="ARBA00004328"/>
    </source>
</evidence>
<keyword evidence="2" id="KW-0167">Capsid protein</keyword>
<organism evidence="2 3">
    <name type="scientific">Tanacetum coccineum</name>
    <dbReference type="NCBI Taxonomy" id="301880"/>
    <lineage>
        <taxon>Eukaryota</taxon>
        <taxon>Viridiplantae</taxon>
        <taxon>Streptophyta</taxon>
        <taxon>Embryophyta</taxon>
        <taxon>Tracheophyta</taxon>
        <taxon>Spermatophyta</taxon>
        <taxon>Magnoliopsida</taxon>
        <taxon>eudicotyledons</taxon>
        <taxon>Gunneridae</taxon>
        <taxon>Pentapetalae</taxon>
        <taxon>asterids</taxon>
        <taxon>campanulids</taxon>
        <taxon>Asterales</taxon>
        <taxon>Asteraceae</taxon>
        <taxon>Asteroideae</taxon>
        <taxon>Anthemideae</taxon>
        <taxon>Anthemidinae</taxon>
        <taxon>Tanacetum</taxon>
    </lineage>
</organism>
<proteinExistence type="predicted"/>